<evidence type="ECO:0000256" key="6">
    <source>
        <dbReference type="SAM" id="MobiDB-lite"/>
    </source>
</evidence>
<evidence type="ECO:0000313" key="9">
    <source>
        <dbReference type="EMBL" id="KAF8674545.1"/>
    </source>
</evidence>
<evidence type="ECO:0000256" key="3">
    <source>
        <dbReference type="ARBA" id="ARBA00023163"/>
    </source>
</evidence>
<reference evidence="9" key="1">
    <citation type="submission" date="2020-09" db="EMBL/GenBank/DDBJ databases">
        <title>Comparative genome analyses of four rice-infecting Rhizoctonia solani isolates reveal extensive enrichment of homogalacturonan modification genes.</title>
        <authorList>
            <person name="Lee D.-Y."/>
            <person name="Jeon J."/>
            <person name="Kim K.-T."/>
            <person name="Cheong K."/>
            <person name="Song H."/>
            <person name="Choi G."/>
            <person name="Ko J."/>
            <person name="Opiyo S.O."/>
            <person name="Zuo S."/>
            <person name="Madhav S."/>
            <person name="Lee Y.-H."/>
            <person name="Wang G.-L."/>
        </authorList>
    </citation>
    <scope>NUCLEOTIDE SEQUENCE</scope>
    <source>
        <strain evidence="9">AG1-IA YN-7</strain>
    </source>
</reference>
<dbReference type="AlphaFoldDB" id="A0A8H7H289"/>
<comment type="caution">
    <text evidence="9">The sequence shown here is derived from an EMBL/GenBank/DDBJ whole genome shotgun (WGS) entry which is preliminary data.</text>
</comment>
<keyword evidence="5" id="KW-0175">Coiled coil</keyword>
<evidence type="ECO:0000256" key="4">
    <source>
        <dbReference type="ARBA" id="ARBA00023242"/>
    </source>
</evidence>
<feature type="domain" description="Transcription initiation factor TFIID subunit 1 histone acetyltransferase" evidence="7">
    <location>
        <begin position="330"/>
        <end position="791"/>
    </location>
</feature>
<feature type="compositionally biased region" description="Low complexity" evidence="6">
    <location>
        <begin position="299"/>
        <end position="309"/>
    </location>
</feature>
<feature type="coiled-coil region" evidence="5">
    <location>
        <begin position="915"/>
        <end position="946"/>
    </location>
</feature>
<evidence type="ECO:0000256" key="2">
    <source>
        <dbReference type="ARBA" id="ARBA00023015"/>
    </source>
</evidence>
<evidence type="ECO:0000256" key="1">
    <source>
        <dbReference type="ARBA" id="ARBA00004123"/>
    </source>
</evidence>
<gene>
    <name evidence="9" type="ORF">RHS04_07201</name>
</gene>
<evidence type="ECO:0000259" key="7">
    <source>
        <dbReference type="Pfam" id="PF12157"/>
    </source>
</evidence>
<evidence type="ECO:0008006" key="11">
    <source>
        <dbReference type="Google" id="ProtNLM"/>
    </source>
</evidence>
<dbReference type="Proteomes" id="UP000650582">
    <property type="component" value="Unassembled WGS sequence"/>
</dbReference>
<comment type="subcellular location">
    <subcellularLocation>
        <location evidence="1">Nucleus</location>
    </subcellularLocation>
</comment>
<dbReference type="PANTHER" id="PTHR13900">
    <property type="entry name" value="TRANSCRIPTION INITIATION FACTOR TFIID"/>
    <property type="match status" value="1"/>
</dbReference>
<accession>A0A8H7H289</accession>
<name>A0A8H7H289_9AGAM</name>
<feature type="domain" description="Zinc knuckle" evidence="8">
    <location>
        <begin position="971"/>
        <end position="989"/>
    </location>
</feature>
<dbReference type="GO" id="GO:0004402">
    <property type="term" value="F:histone acetyltransferase activity"/>
    <property type="evidence" value="ECO:0007669"/>
    <property type="project" value="InterPro"/>
</dbReference>
<dbReference type="GO" id="GO:0016251">
    <property type="term" value="F:RNA polymerase II general transcription initiation factor activity"/>
    <property type="evidence" value="ECO:0007669"/>
    <property type="project" value="InterPro"/>
</dbReference>
<keyword evidence="4" id="KW-0539">Nucleus</keyword>
<dbReference type="GO" id="GO:0005669">
    <property type="term" value="C:transcription factor TFIID complex"/>
    <property type="evidence" value="ECO:0007669"/>
    <property type="project" value="InterPro"/>
</dbReference>
<feature type="compositionally biased region" description="Pro residues" evidence="6">
    <location>
        <begin position="279"/>
        <end position="298"/>
    </location>
</feature>
<dbReference type="InterPro" id="IPR041670">
    <property type="entry name" value="Znf-CCHC_6"/>
</dbReference>
<organism evidence="9 10">
    <name type="scientific">Rhizoctonia solani</name>
    <dbReference type="NCBI Taxonomy" id="456999"/>
    <lineage>
        <taxon>Eukaryota</taxon>
        <taxon>Fungi</taxon>
        <taxon>Dikarya</taxon>
        <taxon>Basidiomycota</taxon>
        <taxon>Agaricomycotina</taxon>
        <taxon>Agaricomycetes</taxon>
        <taxon>Cantharellales</taxon>
        <taxon>Ceratobasidiaceae</taxon>
        <taxon>Rhizoctonia</taxon>
    </lineage>
</organism>
<feature type="region of interest" description="Disordered" evidence="6">
    <location>
        <begin position="278"/>
        <end position="328"/>
    </location>
</feature>
<dbReference type="GO" id="GO:0017025">
    <property type="term" value="F:TBP-class protein binding"/>
    <property type="evidence" value="ECO:0007669"/>
    <property type="project" value="InterPro"/>
</dbReference>
<feature type="compositionally biased region" description="Polar residues" evidence="6">
    <location>
        <begin position="841"/>
        <end position="854"/>
    </location>
</feature>
<feature type="compositionally biased region" description="Low complexity" evidence="6">
    <location>
        <begin position="1043"/>
        <end position="1057"/>
    </location>
</feature>
<evidence type="ECO:0000259" key="8">
    <source>
        <dbReference type="Pfam" id="PF15288"/>
    </source>
</evidence>
<feature type="compositionally biased region" description="Polar residues" evidence="6">
    <location>
        <begin position="1002"/>
        <end position="1014"/>
    </location>
</feature>
<keyword evidence="2" id="KW-0805">Transcription regulation</keyword>
<proteinExistence type="predicted"/>
<evidence type="ECO:0000256" key="5">
    <source>
        <dbReference type="SAM" id="Coils"/>
    </source>
</evidence>
<dbReference type="InterPro" id="IPR022591">
    <property type="entry name" value="TAF1_HAT_dom"/>
</dbReference>
<feature type="region of interest" description="Disordered" evidence="6">
    <location>
        <begin position="811"/>
        <end position="872"/>
    </location>
</feature>
<dbReference type="EMBL" id="JACYCC010000130">
    <property type="protein sequence ID" value="KAF8674545.1"/>
    <property type="molecule type" value="Genomic_DNA"/>
</dbReference>
<dbReference type="Pfam" id="PF15288">
    <property type="entry name" value="zf-CCHC_6"/>
    <property type="match status" value="1"/>
</dbReference>
<sequence length="1088" mass="121034">MPQHSEDDVIKSLTNGEVNVNSLGTFSALGLDFSGGLGLDLGQSFDPSWAYEEGAVGTGQGDDWEDAVDQEIGDEDEPMDEVKEEVASPGLFSPAASPKPPRRRLVKKTRTIVVERKPNVKDMFPTFNPTGTCDFTELFKGRVPSKSRIHKSRMFRSELAQPTKKPRLANIQIGAEAKAATDLVQQVDIQRLSIDDSLKKVLSTNTGNIPIPLDERSYDPIVLDDWEDQIIYDHNTELKPLAPRPTATAPLNPFLTHPSASSLAWDWDSSILWTRKSDPLPPPPALDDPLLPPPPVPPTTTATTTATTTSLEGKPKKKTRADVAPGKDKFNLSNDHYYEVSKERQRVRQTFGNLVVQHAYPALKLQLPFVRISSLYKTRLTKEEARAFHRPALQIPANIEFRFTRVRNLKKKKDKNGRRLVSNDVLKKTGDLTLKDNSNFVLWEYSASEEHPPVLSNFGMGSVLVNYYRKKDEKDDYVPKGDLGEPFVLEPNDESPFFKYGSIQHGQTIPAMYNNLVRAPLFKHTPPPTDFLVIKSTTRGESKYYIRDIKHLYVSGQTFPVVEVPGPHSRKITHTIKQRLIIIACKLLSKSKHERLKISRLMKYFPDQNELQMRQRLKAYLQDFMEYHRRGEHQTFWRLKPSFQRPSPADMLKMVEPEHVVLSESMIVGQRHLLDSGYGKSESDVMEDEGKLDTEQQLAPWITTKNFIHATQGKAMLKLHGEGDPTGRGEGFSFIRVSMKEIFVPAGEDPEELNAEANSRPKNQHRYNVAQQQQVYKSEIERIWRAQFKSLSNKIPPELTLEEANAPMFKQPRENPTLASGSGAAGPSGGKIGAGIKSRHSSLGATSRASSIDQDGQPPGENKTRVLRIRRQAPDGSWTTEIVRNDNVISAYVARRVEIEEENMKAEDYVPTGDVVKDQRMKAKLLEQLNKMKKNQERRLNRKNAKAIEAGEAPLPIPATAGVSDAPGRERRCGNCGQLGHMKTNRKCPRWAEFNQPAAGTPSGTAGSPTQTAGSPPYAAGSPNPLSLGLPRAGQGSGSGYYPSATSPLATSPPITADEPDEYSGRAFSPPASTPTGGLKLKLSRPNA</sequence>
<feature type="region of interest" description="Disordered" evidence="6">
    <location>
        <begin position="959"/>
        <end position="982"/>
    </location>
</feature>
<protein>
    <recommendedName>
        <fullName evidence="11">Transcription initiation factor TFIID subunit 1</fullName>
    </recommendedName>
</protein>
<feature type="region of interest" description="Disordered" evidence="6">
    <location>
        <begin position="994"/>
        <end position="1088"/>
    </location>
</feature>
<keyword evidence="3" id="KW-0804">Transcription</keyword>
<dbReference type="GO" id="GO:0051123">
    <property type="term" value="P:RNA polymerase II preinitiation complex assembly"/>
    <property type="evidence" value="ECO:0007669"/>
    <property type="project" value="TreeGrafter"/>
</dbReference>
<dbReference type="Pfam" id="PF12157">
    <property type="entry name" value="DUF3591"/>
    <property type="match status" value="1"/>
</dbReference>
<feature type="compositionally biased region" description="Gly residues" evidence="6">
    <location>
        <begin position="823"/>
        <end position="833"/>
    </location>
</feature>
<dbReference type="PANTHER" id="PTHR13900:SF0">
    <property type="entry name" value="TRANSCRIPTION INITIATION FACTOR TFIID SUBUNIT 1"/>
    <property type="match status" value="1"/>
</dbReference>
<dbReference type="InterPro" id="IPR040240">
    <property type="entry name" value="TAF1"/>
</dbReference>
<evidence type="ECO:0000313" key="10">
    <source>
        <dbReference type="Proteomes" id="UP000650582"/>
    </source>
</evidence>